<evidence type="ECO:0000259" key="9">
    <source>
        <dbReference type="Pfam" id="PF13742"/>
    </source>
</evidence>
<evidence type="ECO:0000256" key="2">
    <source>
        <dbReference type="ARBA" id="ARBA00022722"/>
    </source>
</evidence>
<comment type="subcellular location">
    <subcellularLocation>
        <location evidence="5 6">Cytoplasm</location>
    </subcellularLocation>
</comment>
<dbReference type="GO" id="GO:0008855">
    <property type="term" value="F:exodeoxyribonuclease VII activity"/>
    <property type="evidence" value="ECO:0007669"/>
    <property type="project" value="UniProtKB-EC"/>
</dbReference>
<evidence type="ECO:0000259" key="8">
    <source>
        <dbReference type="Pfam" id="PF02601"/>
    </source>
</evidence>
<keyword evidence="4 5" id="KW-0269">Exonuclease</keyword>
<organism evidence="10 11">
    <name type="scientific">Oceanisphaera pacifica</name>
    <dbReference type="NCBI Taxonomy" id="2818389"/>
    <lineage>
        <taxon>Bacteria</taxon>
        <taxon>Pseudomonadati</taxon>
        <taxon>Pseudomonadota</taxon>
        <taxon>Gammaproteobacteria</taxon>
        <taxon>Aeromonadales</taxon>
        <taxon>Aeromonadaceae</taxon>
        <taxon>Oceanisphaera</taxon>
    </lineage>
</organism>
<evidence type="ECO:0000256" key="7">
    <source>
        <dbReference type="SAM" id="Coils"/>
    </source>
</evidence>
<feature type="coiled-coil region" evidence="7">
    <location>
        <begin position="267"/>
        <end position="377"/>
    </location>
</feature>
<dbReference type="Gene3D" id="2.40.50.1010">
    <property type="match status" value="1"/>
</dbReference>
<evidence type="ECO:0000256" key="4">
    <source>
        <dbReference type="ARBA" id="ARBA00022839"/>
    </source>
</evidence>
<dbReference type="HAMAP" id="MF_00378">
    <property type="entry name" value="Exonuc_7_L"/>
    <property type="match status" value="1"/>
</dbReference>
<gene>
    <name evidence="5 10" type="primary">xseA</name>
    <name evidence="10" type="ORF">J3U76_05685</name>
</gene>
<dbReference type="NCBIfam" id="TIGR00237">
    <property type="entry name" value="xseA"/>
    <property type="match status" value="1"/>
</dbReference>
<dbReference type="EC" id="3.1.11.6" evidence="5"/>
<evidence type="ECO:0000256" key="3">
    <source>
        <dbReference type="ARBA" id="ARBA00022801"/>
    </source>
</evidence>
<feature type="domain" description="OB-fold nucleic acid binding" evidence="9">
    <location>
        <begin position="10"/>
        <end position="102"/>
    </location>
</feature>
<keyword evidence="2 5" id="KW-0540">Nuclease</keyword>
<comment type="caution">
    <text evidence="10">The sequence shown here is derived from an EMBL/GenBank/DDBJ whole genome shotgun (WGS) entry which is preliminary data.</text>
</comment>
<keyword evidence="3 5" id="KW-0378">Hydrolase</keyword>
<comment type="subunit">
    <text evidence="5">Heterooligomer composed of large and small subunits.</text>
</comment>
<name>A0ABS3NEX9_9GAMM</name>
<dbReference type="PANTHER" id="PTHR30008:SF0">
    <property type="entry name" value="EXODEOXYRIBONUCLEASE 7 LARGE SUBUNIT"/>
    <property type="match status" value="1"/>
</dbReference>
<dbReference type="InterPro" id="IPR003753">
    <property type="entry name" value="Exonuc_VII_L"/>
</dbReference>
<dbReference type="Pfam" id="PF02601">
    <property type="entry name" value="Exonuc_VII_L"/>
    <property type="match status" value="1"/>
</dbReference>
<evidence type="ECO:0000313" key="10">
    <source>
        <dbReference type="EMBL" id="MBO1519124.1"/>
    </source>
</evidence>
<dbReference type="PANTHER" id="PTHR30008">
    <property type="entry name" value="EXODEOXYRIBONUCLEASE 7 LARGE SUBUNIT"/>
    <property type="match status" value="1"/>
</dbReference>
<feature type="domain" description="Exonuclease VII large subunit C-terminal" evidence="8">
    <location>
        <begin position="126"/>
        <end position="438"/>
    </location>
</feature>
<comment type="function">
    <text evidence="5">Bidirectionally degrades single-stranded DNA into large acid-insoluble oligonucleotides, which are then degraded further into small acid-soluble oligonucleotides.</text>
</comment>
<dbReference type="CDD" id="cd04489">
    <property type="entry name" value="ExoVII_LU_OBF"/>
    <property type="match status" value="1"/>
</dbReference>
<keyword evidence="7" id="KW-0175">Coiled coil</keyword>
<keyword evidence="1 5" id="KW-0963">Cytoplasm</keyword>
<evidence type="ECO:0000256" key="5">
    <source>
        <dbReference type="HAMAP-Rule" id="MF_00378"/>
    </source>
</evidence>
<proteinExistence type="inferred from homology"/>
<keyword evidence="11" id="KW-1185">Reference proteome</keyword>
<dbReference type="InterPro" id="IPR020579">
    <property type="entry name" value="Exonuc_VII_lsu_C"/>
</dbReference>
<evidence type="ECO:0000256" key="1">
    <source>
        <dbReference type="ARBA" id="ARBA00022490"/>
    </source>
</evidence>
<comment type="catalytic activity">
    <reaction evidence="5 6">
        <text>Exonucleolytic cleavage in either 5'- to 3'- or 3'- to 5'-direction to yield nucleoside 5'-phosphates.</text>
        <dbReference type="EC" id="3.1.11.6"/>
    </reaction>
</comment>
<dbReference type="EMBL" id="JAGDFX010000005">
    <property type="protein sequence ID" value="MBO1519124.1"/>
    <property type="molecule type" value="Genomic_DNA"/>
</dbReference>
<comment type="similarity">
    <text evidence="5 6">Belongs to the XseA family.</text>
</comment>
<dbReference type="InterPro" id="IPR025824">
    <property type="entry name" value="OB-fold_nuc-bd_dom"/>
</dbReference>
<evidence type="ECO:0000313" key="11">
    <source>
        <dbReference type="Proteomes" id="UP000664882"/>
    </source>
</evidence>
<dbReference type="Proteomes" id="UP000664882">
    <property type="component" value="Unassembled WGS sequence"/>
</dbReference>
<dbReference type="Pfam" id="PF13742">
    <property type="entry name" value="tRNA_anti_2"/>
    <property type="match status" value="1"/>
</dbReference>
<accession>A0ABS3NEX9</accession>
<protein>
    <recommendedName>
        <fullName evidence="5">Exodeoxyribonuclease 7 large subunit</fullName>
        <ecNumber evidence="5">3.1.11.6</ecNumber>
    </recommendedName>
    <alternativeName>
        <fullName evidence="5">Exodeoxyribonuclease VII large subunit</fullName>
        <shortName evidence="5">Exonuclease VII large subunit</shortName>
    </alternativeName>
</protein>
<evidence type="ECO:0000256" key="6">
    <source>
        <dbReference type="RuleBase" id="RU004355"/>
    </source>
</evidence>
<reference evidence="10 11" key="1">
    <citation type="submission" date="2021-03" db="EMBL/GenBank/DDBJ databases">
        <title>Oceanisphaera sp. nov., isolated from the intestine.</title>
        <authorList>
            <person name="Zhao L.-H."/>
            <person name="Shi L.-F."/>
        </authorList>
    </citation>
    <scope>NUCLEOTIDE SEQUENCE [LARGE SCALE GENOMIC DNA]</scope>
    <source>
        <strain evidence="10 11">DM8</strain>
    </source>
</reference>
<sequence length="442" mass="49521">MQQDKSTNVYTVTRLNRQARLLLEGEMNKVALSGEISNLATPSSGHWYFSVKDNQSQLRCAMFRGNNQRVAFRPKNGDQVLIVGKITLYEPRGDYQLVASTMTAAGDGLLKQQYEALKQQLTAEGLFDTERKQPLPPHPTRVGIISSPTGAALQDILTVLARRAPHIQVIIYPSQVQGEQAPNQLISALAVANRRNETDLLIVARGGGALEDLWGFNNEQLVRAISASQLPVVSAVGHEVDFTLTDFVADLRAPTPSAAAELISRDAQAQQMQYQEWQQRLQQAKRRYLTQLSQQLARLNARLQLQNPRQQLQQQTQQLDQLQARLQRAVMQRLAHAQQRLGHNKLRLQHQHPATQLQQRRTQLAELQQRLSAQLKTKMDERAHQLAIASTRLNAMSPLATLSRGYSITLHQESVLTSTKQVNSGDTITTRLADGELISRVE</sequence>
<dbReference type="RefSeq" id="WP_208004951.1">
    <property type="nucleotide sequence ID" value="NZ_JAGDFX010000005.1"/>
</dbReference>